<dbReference type="Gene3D" id="3.90.75.20">
    <property type="match status" value="1"/>
</dbReference>
<proteinExistence type="predicted"/>
<name>A0A5V6RMF3_SALNE</name>
<dbReference type="EMBL" id="AAHDHY010000035">
    <property type="protein sequence ID" value="EBU8272192.1"/>
    <property type="molecule type" value="Genomic_DNA"/>
</dbReference>
<dbReference type="AlphaFoldDB" id="A0A5V6RMF3"/>
<comment type="caution">
    <text evidence="2">The sequence shown here is derived from an EMBL/GenBank/DDBJ whole genome shotgun (WGS) entry which is preliminary data.</text>
</comment>
<dbReference type="InterPro" id="IPR003615">
    <property type="entry name" value="HNH_nuc"/>
</dbReference>
<dbReference type="InterPro" id="IPR044925">
    <property type="entry name" value="His-Me_finger_sf"/>
</dbReference>
<dbReference type="SUPFAM" id="SSF54060">
    <property type="entry name" value="His-Me finger endonucleases"/>
    <property type="match status" value="1"/>
</dbReference>
<gene>
    <name evidence="2" type="ORF">DLL80_23785</name>
</gene>
<sequence>MTATRRDPPEDWIRDLIYYKDGALYWHECKENNGRASQKGYDQPIGSLDDKGYLRASFTRDGVRRLFKVHRLIYWLHTGEWPSGHVDHINGDTLDNRIENLRKATPKQNQHNRFNPQYSPTGYVGVRKHGKKYSAQISVDGKPRLVSGFHDAKHAALFRDLWASMVYGDFANFNILGKKPIRINGEVIHDPKHTG</sequence>
<organism evidence="2">
    <name type="scientific">Salmonella newport</name>
    <dbReference type="NCBI Taxonomy" id="108619"/>
    <lineage>
        <taxon>Bacteria</taxon>
        <taxon>Pseudomonadati</taxon>
        <taxon>Pseudomonadota</taxon>
        <taxon>Gammaproteobacteria</taxon>
        <taxon>Enterobacterales</taxon>
        <taxon>Enterobacteriaceae</taxon>
        <taxon>Salmonella</taxon>
    </lineage>
</organism>
<keyword evidence="2" id="KW-0540">Nuclease</keyword>
<keyword evidence="2" id="KW-0378">Hydrolase</keyword>
<keyword evidence="2" id="KW-0255">Endonuclease</keyword>
<feature type="domain" description="HNH nuclease" evidence="1">
    <location>
        <begin position="68"/>
        <end position="110"/>
    </location>
</feature>
<evidence type="ECO:0000313" key="2">
    <source>
        <dbReference type="EMBL" id="EBU8272192.1"/>
    </source>
</evidence>
<protein>
    <submittedName>
        <fullName evidence="2">HNH endonuclease</fullName>
    </submittedName>
</protein>
<accession>A0A5V6RMF3</accession>
<evidence type="ECO:0000259" key="1">
    <source>
        <dbReference type="Pfam" id="PF13392"/>
    </source>
</evidence>
<reference evidence="2" key="1">
    <citation type="submission" date="2018-05" db="EMBL/GenBank/DDBJ databases">
        <authorList>
            <person name="Ashton P.M."/>
            <person name="Dallman T."/>
            <person name="Nair S."/>
            <person name="De Pinna E."/>
            <person name="Peters T."/>
            <person name="Grant K."/>
        </authorList>
    </citation>
    <scope>NUCLEOTIDE SEQUENCE</scope>
    <source>
        <strain evidence="2">412137</strain>
    </source>
</reference>
<dbReference type="Pfam" id="PF13392">
    <property type="entry name" value="HNH_3"/>
    <property type="match status" value="1"/>
</dbReference>
<dbReference type="GO" id="GO:0004519">
    <property type="term" value="F:endonuclease activity"/>
    <property type="evidence" value="ECO:0007669"/>
    <property type="project" value="UniProtKB-KW"/>
</dbReference>